<sequence length="217" mass="24834">MAKKKSNTPPEDFLLLPAPPSTLPIIDTHTHLASTFEAYRTRYPGGRYTDVHEFVKGIYEGRNVLGVVDVWCEAPVQRIWREFADAAWGKKDSGALDYRFVIGVHPHEARHYNDDVERDMYVHCPHFNSPANLPTSLEALSHPSNVGLGEIGLDYHYDLSPHDFQQDVFRRQLRHAIRLGKPLTIHTREAEGDTERILKEEVPREHKVCDCMGPVMK</sequence>
<evidence type="ECO:0000313" key="2">
    <source>
        <dbReference type="EMBL" id="KAG5640664.1"/>
    </source>
</evidence>
<dbReference type="GO" id="GO:0016788">
    <property type="term" value="F:hydrolase activity, acting on ester bonds"/>
    <property type="evidence" value="ECO:0007669"/>
    <property type="project" value="InterPro"/>
</dbReference>
<dbReference type="OrthoDB" id="6079689at2759"/>
<accession>A0A9P7K911</accession>
<dbReference type="GO" id="GO:0046872">
    <property type="term" value="F:metal ion binding"/>
    <property type="evidence" value="ECO:0007669"/>
    <property type="project" value="UniProtKB-KW"/>
</dbReference>
<dbReference type="InterPro" id="IPR001130">
    <property type="entry name" value="TatD-like"/>
</dbReference>
<feature type="binding site" evidence="1">
    <location>
        <position position="31"/>
    </location>
    <ligand>
        <name>a divalent metal cation</name>
        <dbReference type="ChEBI" id="CHEBI:60240"/>
        <label>1</label>
    </ligand>
</feature>
<reference evidence="2" key="1">
    <citation type="submission" date="2020-07" db="EMBL/GenBank/DDBJ databases">
        <authorList>
            <person name="Nieuwenhuis M."/>
            <person name="Van De Peppel L.J.J."/>
        </authorList>
    </citation>
    <scope>NUCLEOTIDE SEQUENCE</scope>
    <source>
        <strain evidence="2">AP01</strain>
        <tissue evidence="2">Mycelium</tissue>
    </source>
</reference>
<keyword evidence="3" id="KW-1185">Reference proteome</keyword>
<dbReference type="AlphaFoldDB" id="A0A9P7K911"/>
<evidence type="ECO:0000313" key="3">
    <source>
        <dbReference type="Proteomes" id="UP000775547"/>
    </source>
</evidence>
<dbReference type="PIRSF" id="PIRSF005902">
    <property type="entry name" value="DNase_TatD"/>
    <property type="match status" value="1"/>
</dbReference>
<keyword evidence="1" id="KW-0479">Metal-binding</keyword>
<dbReference type="PANTHER" id="PTHR46363">
    <property type="entry name" value="DEOXYRIBONUCLEASE TATDN2-RELATED"/>
    <property type="match status" value="1"/>
</dbReference>
<dbReference type="Pfam" id="PF01026">
    <property type="entry name" value="TatD_DNase"/>
    <property type="match status" value="1"/>
</dbReference>
<dbReference type="Proteomes" id="UP000775547">
    <property type="component" value="Unassembled WGS sequence"/>
</dbReference>
<name>A0A9P7K911_9AGAR</name>
<comment type="caution">
    <text evidence="2">The sequence shown here is derived from an EMBL/GenBank/DDBJ whole genome shotgun (WGS) entry which is preliminary data.</text>
</comment>
<evidence type="ECO:0000256" key="1">
    <source>
        <dbReference type="PIRSR" id="PIRSR005902-1"/>
    </source>
</evidence>
<feature type="binding site" evidence="1">
    <location>
        <position position="150"/>
    </location>
    <ligand>
        <name>a divalent metal cation</name>
        <dbReference type="ChEBI" id="CHEBI:60240"/>
        <label>1</label>
    </ligand>
</feature>
<feature type="binding site" evidence="1">
    <location>
        <position position="29"/>
    </location>
    <ligand>
        <name>a divalent metal cation</name>
        <dbReference type="ChEBI" id="CHEBI:60240"/>
        <label>1</label>
    </ligand>
</feature>
<protein>
    <recommendedName>
        <fullName evidence="4">Metallo-dependent hydrolase</fullName>
    </recommendedName>
</protein>
<dbReference type="PANTHER" id="PTHR46363:SF1">
    <property type="entry name" value="DEOXYRIBONUCLEASE TATDN2-RELATED"/>
    <property type="match status" value="1"/>
</dbReference>
<proteinExistence type="predicted"/>
<dbReference type="SUPFAM" id="SSF51556">
    <property type="entry name" value="Metallo-dependent hydrolases"/>
    <property type="match status" value="1"/>
</dbReference>
<dbReference type="InterPro" id="IPR032466">
    <property type="entry name" value="Metal_Hydrolase"/>
</dbReference>
<feature type="binding site" evidence="1">
    <location>
        <position position="186"/>
    </location>
    <ligand>
        <name>a divalent metal cation</name>
        <dbReference type="ChEBI" id="CHEBI:60240"/>
        <label>2</label>
    </ligand>
</feature>
<dbReference type="EMBL" id="JABCKV010000577">
    <property type="protein sequence ID" value="KAG5640664.1"/>
    <property type="molecule type" value="Genomic_DNA"/>
</dbReference>
<gene>
    <name evidence="2" type="ORF">DXG03_007601</name>
</gene>
<organism evidence="2 3">
    <name type="scientific">Asterophora parasitica</name>
    <dbReference type="NCBI Taxonomy" id="117018"/>
    <lineage>
        <taxon>Eukaryota</taxon>
        <taxon>Fungi</taxon>
        <taxon>Dikarya</taxon>
        <taxon>Basidiomycota</taxon>
        <taxon>Agaricomycotina</taxon>
        <taxon>Agaricomycetes</taxon>
        <taxon>Agaricomycetidae</taxon>
        <taxon>Agaricales</taxon>
        <taxon>Tricholomatineae</taxon>
        <taxon>Lyophyllaceae</taxon>
        <taxon>Asterophora</taxon>
    </lineage>
</organism>
<evidence type="ECO:0008006" key="4">
    <source>
        <dbReference type="Google" id="ProtNLM"/>
    </source>
</evidence>
<dbReference type="Gene3D" id="3.20.20.140">
    <property type="entry name" value="Metal-dependent hydrolases"/>
    <property type="match status" value="1"/>
</dbReference>
<reference evidence="2" key="2">
    <citation type="submission" date="2021-10" db="EMBL/GenBank/DDBJ databases">
        <title>Phylogenomics reveals ancestral predisposition of the termite-cultivated fungus Termitomyces towards a domesticated lifestyle.</title>
        <authorList>
            <person name="Auxier B."/>
            <person name="Grum-Grzhimaylo A."/>
            <person name="Cardenas M.E."/>
            <person name="Lodge J.D."/>
            <person name="Laessoe T."/>
            <person name="Pedersen O."/>
            <person name="Smith M.E."/>
            <person name="Kuyper T.W."/>
            <person name="Franco-Molano E.A."/>
            <person name="Baroni T.J."/>
            <person name="Aanen D.K."/>
        </authorList>
    </citation>
    <scope>NUCLEOTIDE SEQUENCE</scope>
    <source>
        <strain evidence="2">AP01</strain>
        <tissue evidence="2">Mycelium</tissue>
    </source>
</reference>